<name>A0A3M7RCZ0_BRAPC</name>
<reference evidence="1 2" key="1">
    <citation type="journal article" date="2018" name="Sci. Rep.">
        <title>Genomic signatures of local adaptation to the degree of environmental predictability in rotifers.</title>
        <authorList>
            <person name="Franch-Gras L."/>
            <person name="Hahn C."/>
            <person name="Garcia-Roger E.M."/>
            <person name="Carmona M.J."/>
            <person name="Serra M."/>
            <person name="Gomez A."/>
        </authorList>
    </citation>
    <scope>NUCLEOTIDE SEQUENCE [LARGE SCALE GENOMIC DNA]</scope>
    <source>
        <strain evidence="1">HYR1</strain>
    </source>
</reference>
<proteinExistence type="predicted"/>
<gene>
    <name evidence="1" type="ORF">BpHYR1_020310</name>
</gene>
<evidence type="ECO:0000313" key="1">
    <source>
        <dbReference type="EMBL" id="RNA21274.1"/>
    </source>
</evidence>
<keyword evidence="2" id="KW-1185">Reference proteome</keyword>
<dbReference type="Proteomes" id="UP000276133">
    <property type="component" value="Unassembled WGS sequence"/>
</dbReference>
<accession>A0A3M7RCZ0</accession>
<dbReference type="AlphaFoldDB" id="A0A3M7RCZ0"/>
<organism evidence="1 2">
    <name type="scientific">Brachionus plicatilis</name>
    <name type="common">Marine rotifer</name>
    <name type="synonym">Brachionus muelleri</name>
    <dbReference type="NCBI Taxonomy" id="10195"/>
    <lineage>
        <taxon>Eukaryota</taxon>
        <taxon>Metazoa</taxon>
        <taxon>Spiralia</taxon>
        <taxon>Gnathifera</taxon>
        <taxon>Rotifera</taxon>
        <taxon>Eurotatoria</taxon>
        <taxon>Monogononta</taxon>
        <taxon>Pseudotrocha</taxon>
        <taxon>Ploima</taxon>
        <taxon>Brachionidae</taxon>
        <taxon>Brachionus</taxon>
    </lineage>
</organism>
<evidence type="ECO:0000313" key="2">
    <source>
        <dbReference type="Proteomes" id="UP000276133"/>
    </source>
</evidence>
<sequence>MKNDKSILKASYIILFNSKNKKVSDSLFSINKIFQKSIYFCRIISRPQVNRGYGSFNGTESPRVKSSKFVKRIRRWFVRYGIFTLRHSTRLLLLDFWLTFRLVV</sequence>
<comment type="caution">
    <text evidence="1">The sequence shown here is derived from an EMBL/GenBank/DDBJ whole genome shotgun (WGS) entry which is preliminary data.</text>
</comment>
<protein>
    <submittedName>
        <fullName evidence="1">Uncharacterized protein</fullName>
    </submittedName>
</protein>
<dbReference type="EMBL" id="REGN01003701">
    <property type="protein sequence ID" value="RNA21274.1"/>
    <property type="molecule type" value="Genomic_DNA"/>
</dbReference>